<evidence type="ECO:0000313" key="2">
    <source>
        <dbReference type="EMBL" id="GAA3986022.1"/>
    </source>
</evidence>
<evidence type="ECO:0000256" key="1">
    <source>
        <dbReference type="SAM" id="SignalP"/>
    </source>
</evidence>
<comment type="caution">
    <text evidence="2">The sequence shown here is derived from an EMBL/GenBank/DDBJ whole genome shotgun (WGS) entry which is preliminary data.</text>
</comment>
<feature type="chain" id="PRO_5046847894" description="DUF3108 domain-containing protein" evidence="1">
    <location>
        <begin position="20"/>
        <end position="237"/>
    </location>
</feature>
<reference evidence="3" key="1">
    <citation type="journal article" date="2019" name="Int. J. Syst. Evol. Microbiol.">
        <title>The Global Catalogue of Microorganisms (GCM) 10K type strain sequencing project: providing services to taxonomists for standard genome sequencing and annotation.</title>
        <authorList>
            <consortium name="The Broad Institute Genomics Platform"/>
            <consortium name="The Broad Institute Genome Sequencing Center for Infectious Disease"/>
            <person name="Wu L."/>
            <person name="Ma J."/>
        </authorList>
    </citation>
    <scope>NUCLEOTIDE SEQUENCE [LARGE SCALE GENOMIC DNA]</scope>
    <source>
        <strain evidence="3">JCM 17217</strain>
    </source>
</reference>
<accession>A0ABP7QQF8</accession>
<organism evidence="2 3">
    <name type="scientific">Hymenobacter antarcticus</name>
    <dbReference type="NCBI Taxonomy" id="486270"/>
    <lineage>
        <taxon>Bacteria</taxon>
        <taxon>Pseudomonadati</taxon>
        <taxon>Bacteroidota</taxon>
        <taxon>Cytophagia</taxon>
        <taxon>Cytophagales</taxon>
        <taxon>Hymenobacteraceae</taxon>
        <taxon>Hymenobacter</taxon>
    </lineage>
</organism>
<gene>
    <name evidence="2" type="ORF">GCM10022407_33600</name>
</gene>
<evidence type="ECO:0000313" key="3">
    <source>
        <dbReference type="Proteomes" id="UP001501556"/>
    </source>
</evidence>
<dbReference type="Proteomes" id="UP001501556">
    <property type="component" value="Unassembled WGS sequence"/>
</dbReference>
<keyword evidence="1" id="KW-0732">Signal</keyword>
<dbReference type="EMBL" id="BAABDI010000028">
    <property type="protein sequence ID" value="GAA3986022.1"/>
    <property type="molecule type" value="Genomic_DNA"/>
</dbReference>
<proteinExistence type="predicted"/>
<feature type="signal peptide" evidence="1">
    <location>
        <begin position="1"/>
        <end position="19"/>
    </location>
</feature>
<protein>
    <recommendedName>
        <fullName evidence="4">DUF3108 domain-containing protein</fullName>
    </recommendedName>
</protein>
<evidence type="ECO:0008006" key="4">
    <source>
        <dbReference type="Google" id="ProtNLM"/>
    </source>
</evidence>
<keyword evidence="3" id="KW-1185">Reference proteome</keyword>
<sequence length="237" mass="26380">MRLLLISLFVGLASLVARAQGAISATAPTDADVVNRELGKGKGQLGATPVAGSSFLLPYWTRGTVKMTSGTVPQPWLKYDLHSDRLLWRRPSGDSLELNTSAMTEFSLGDSLHGTRYLYRRYLDARIRELPLRTAFFEVRYDAGRSALLRKRSRTLFHTNNGPSLAGRSSDRWVETSVFYLKNTDNTIEPIRLNSKAVLAVLGKAQAPALQAYITRENLDLSAEADIVKLLKYYDSL</sequence>
<dbReference type="RefSeq" id="WP_345126176.1">
    <property type="nucleotide sequence ID" value="NZ_BAABDI010000028.1"/>
</dbReference>
<name>A0ABP7QQF8_9BACT</name>